<keyword evidence="3" id="KW-1185">Reference proteome</keyword>
<dbReference type="NCBIfam" id="TIGR01120">
    <property type="entry name" value="rpiB"/>
    <property type="match status" value="1"/>
</dbReference>
<dbReference type="AlphaFoldDB" id="A0A0L0S5E8"/>
<evidence type="ECO:0000313" key="2">
    <source>
        <dbReference type="EMBL" id="KNE57641.1"/>
    </source>
</evidence>
<dbReference type="PANTHER" id="PTHR30345">
    <property type="entry name" value="RIBOSE-5-PHOSPHATE ISOMERASE B"/>
    <property type="match status" value="1"/>
</dbReference>
<dbReference type="NCBIfam" id="NF004051">
    <property type="entry name" value="PRK05571.1"/>
    <property type="match status" value="1"/>
</dbReference>
<dbReference type="OMA" id="YPPFCLR"/>
<dbReference type="Gene3D" id="3.40.1400.10">
    <property type="entry name" value="Sugar-phosphate isomerase, RpiB/LacA/LacB"/>
    <property type="match status" value="1"/>
</dbReference>
<dbReference type="NCBIfam" id="TIGR00689">
    <property type="entry name" value="rpiB_lacA_lacB"/>
    <property type="match status" value="1"/>
</dbReference>
<evidence type="ECO:0000256" key="1">
    <source>
        <dbReference type="ARBA" id="ARBA00023235"/>
    </source>
</evidence>
<evidence type="ECO:0000313" key="3">
    <source>
        <dbReference type="Proteomes" id="UP000054350"/>
    </source>
</evidence>
<proteinExistence type="predicted"/>
<dbReference type="Proteomes" id="UP000054350">
    <property type="component" value="Unassembled WGS sequence"/>
</dbReference>
<reference evidence="2 3" key="1">
    <citation type="submission" date="2009-11" db="EMBL/GenBank/DDBJ databases">
        <title>Annotation of Allomyces macrogynus ATCC 38327.</title>
        <authorList>
            <consortium name="The Broad Institute Genome Sequencing Platform"/>
            <person name="Russ C."/>
            <person name="Cuomo C."/>
            <person name="Burger G."/>
            <person name="Gray M.W."/>
            <person name="Holland P.W.H."/>
            <person name="King N."/>
            <person name="Lang F.B.F."/>
            <person name="Roger A.J."/>
            <person name="Ruiz-Trillo I."/>
            <person name="Young S.K."/>
            <person name="Zeng Q."/>
            <person name="Gargeya S."/>
            <person name="Fitzgerald M."/>
            <person name="Haas B."/>
            <person name="Abouelleil A."/>
            <person name="Alvarado L."/>
            <person name="Arachchi H.M."/>
            <person name="Berlin A."/>
            <person name="Chapman S.B."/>
            <person name="Gearin G."/>
            <person name="Goldberg J."/>
            <person name="Griggs A."/>
            <person name="Gujja S."/>
            <person name="Hansen M."/>
            <person name="Heiman D."/>
            <person name="Howarth C."/>
            <person name="Larimer J."/>
            <person name="Lui A."/>
            <person name="MacDonald P.J.P."/>
            <person name="McCowen C."/>
            <person name="Montmayeur A."/>
            <person name="Murphy C."/>
            <person name="Neiman D."/>
            <person name="Pearson M."/>
            <person name="Priest M."/>
            <person name="Roberts A."/>
            <person name="Saif S."/>
            <person name="Shea T."/>
            <person name="Sisk P."/>
            <person name="Stolte C."/>
            <person name="Sykes S."/>
            <person name="Wortman J."/>
            <person name="Nusbaum C."/>
            <person name="Birren B."/>
        </authorList>
    </citation>
    <scope>NUCLEOTIDE SEQUENCE [LARGE SCALE GENOMIC DNA]</scope>
    <source>
        <strain evidence="2 3">ATCC 38327</strain>
    </source>
</reference>
<dbReference type="InterPro" id="IPR036569">
    <property type="entry name" value="RpiB_LacA_LacB_sf"/>
</dbReference>
<keyword evidence="1 2" id="KW-0413">Isomerase</keyword>
<accession>A0A0L0S5E8</accession>
<dbReference type="EMBL" id="GG745332">
    <property type="protein sequence ID" value="KNE57641.1"/>
    <property type="molecule type" value="Genomic_DNA"/>
</dbReference>
<organism evidence="2 3">
    <name type="scientific">Allomyces macrogynus (strain ATCC 38327)</name>
    <name type="common">Allomyces javanicus var. macrogynus</name>
    <dbReference type="NCBI Taxonomy" id="578462"/>
    <lineage>
        <taxon>Eukaryota</taxon>
        <taxon>Fungi</taxon>
        <taxon>Fungi incertae sedis</taxon>
        <taxon>Blastocladiomycota</taxon>
        <taxon>Blastocladiomycetes</taxon>
        <taxon>Blastocladiales</taxon>
        <taxon>Blastocladiaceae</taxon>
        <taxon>Allomyces</taxon>
    </lineage>
</organism>
<dbReference type="VEuPathDB" id="FungiDB:AMAG_04506"/>
<sequence length="163" mass="17322">MSLLPRAIVIGSDHAGFALKEELRAFLASRFADIPVEDVGCYSPDRVDYPTYGQLVASKVSKDATELVPSTLGIVVCGSGIGISIAANKVEGVRCALAHDHYSGKMSRMHNNANVLALGGRITGVDVAKEIVEAFVTTPFEGGRHADRVALIHGIEKQQESTC</sequence>
<dbReference type="Pfam" id="PF02502">
    <property type="entry name" value="LacAB_rpiB"/>
    <property type="match status" value="1"/>
</dbReference>
<dbReference type="GO" id="GO:0016853">
    <property type="term" value="F:isomerase activity"/>
    <property type="evidence" value="ECO:0007669"/>
    <property type="project" value="UniProtKB-KW"/>
</dbReference>
<dbReference type="InterPro" id="IPR004785">
    <property type="entry name" value="RpiB"/>
</dbReference>
<reference evidence="3" key="2">
    <citation type="submission" date="2009-11" db="EMBL/GenBank/DDBJ databases">
        <title>The Genome Sequence of Allomyces macrogynus strain ATCC 38327.</title>
        <authorList>
            <consortium name="The Broad Institute Genome Sequencing Platform"/>
            <person name="Russ C."/>
            <person name="Cuomo C."/>
            <person name="Shea T."/>
            <person name="Young S.K."/>
            <person name="Zeng Q."/>
            <person name="Koehrsen M."/>
            <person name="Haas B."/>
            <person name="Borodovsky M."/>
            <person name="Guigo R."/>
            <person name="Alvarado L."/>
            <person name="Berlin A."/>
            <person name="Borenstein D."/>
            <person name="Chen Z."/>
            <person name="Engels R."/>
            <person name="Freedman E."/>
            <person name="Gellesch M."/>
            <person name="Goldberg J."/>
            <person name="Griggs A."/>
            <person name="Gujja S."/>
            <person name="Heiman D."/>
            <person name="Hepburn T."/>
            <person name="Howarth C."/>
            <person name="Jen D."/>
            <person name="Larson L."/>
            <person name="Lewis B."/>
            <person name="Mehta T."/>
            <person name="Park D."/>
            <person name="Pearson M."/>
            <person name="Roberts A."/>
            <person name="Saif S."/>
            <person name="Shenoy N."/>
            <person name="Sisk P."/>
            <person name="Stolte C."/>
            <person name="Sykes S."/>
            <person name="Walk T."/>
            <person name="White J."/>
            <person name="Yandava C."/>
            <person name="Burger G."/>
            <person name="Gray M.W."/>
            <person name="Holland P.W.H."/>
            <person name="King N."/>
            <person name="Lang F.B.F."/>
            <person name="Roger A.J."/>
            <person name="Ruiz-Trillo I."/>
            <person name="Lander E."/>
            <person name="Nusbaum C."/>
        </authorList>
    </citation>
    <scope>NUCLEOTIDE SEQUENCE [LARGE SCALE GENOMIC DNA]</scope>
    <source>
        <strain evidence="3">ATCC 38327</strain>
    </source>
</reference>
<dbReference type="PANTHER" id="PTHR30345:SF0">
    <property type="entry name" value="DNA DAMAGE-REPAIR_TOLERATION PROTEIN DRT102"/>
    <property type="match status" value="1"/>
</dbReference>
<dbReference type="STRING" id="578462.A0A0L0S5E8"/>
<dbReference type="OrthoDB" id="2106730at2759"/>
<name>A0A0L0S5E8_ALLM3</name>
<dbReference type="SUPFAM" id="SSF89623">
    <property type="entry name" value="Ribose/Galactose isomerase RpiB/AlsB"/>
    <property type="match status" value="1"/>
</dbReference>
<dbReference type="InterPro" id="IPR003500">
    <property type="entry name" value="RpiB_LacA_LacB"/>
</dbReference>
<protein>
    <submittedName>
        <fullName evidence="2">Ribose 5-phosphate isomerase B</fullName>
    </submittedName>
</protein>
<dbReference type="GO" id="GO:0005975">
    <property type="term" value="P:carbohydrate metabolic process"/>
    <property type="evidence" value="ECO:0007669"/>
    <property type="project" value="InterPro"/>
</dbReference>
<gene>
    <name evidence="2" type="ORF">AMAG_04506</name>
</gene>
<dbReference type="eggNOG" id="ENOG502S47V">
    <property type="taxonomic scope" value="Eukaryota"/>
</dbReference>
<dbReference type="PIRSF" id="PIRSF005384">
    <property type="entry name" value="RpiB_LacA_B"/>
    <property type="match status" value="1"/>
</dbReference>